<accession>A0A5P8PMI0</accession>
<organism evidence="1 2">
    <name type="scientific">Stenotrophomonas phage Moby</name>
    <dbReference type="NCBI Taxonomy" id="2601680"/>
    <lineage>
        <taxon>Viruses</taxon>
        <taxon>Duplodnaviria</taxon>
        <taxon>Heunggongvirae</taxon>
        <taxon>Uroviricota</taxon>
        <taxon>Caudoviricetes</taxon>
        <taxon>Menderavirus</taxon>
        <taxon>Menderavirus moby</taxon>
    </lineage>
</organism>
<evidence type="ECO:0000313" key="1">
    <source>
        <dbReference type="EMBL" id="QFR57948.1"/>
    </source>
</evidence>
<dbReference type="EMBL" id="MN095772">
    <property type="protein sequence ID" value="QFR57948.1"/>
    <property type="molecule type" value="Genomic_DNA"/>
</dbReference>
<reference evidence="2" key="1">
    <citation type="submission" date="2019-06" db="EMBL/GenBank/DDBJ databases">
        <title>Complete genome sequence of Stenotrophomonas phage Moby.</title>
        <authorList>
            <person name="Vicary A."/>
            <person name="Newkirk H."/>
            <person name="Moreland R."/>
            <person name="Liu M."/>
            <person name="Ramsey J."/>
            <person name="Gonzalez C.F."/>
            <person name="Leavitt J."/>
        </authorList>
    </citation>
    <scope>NUCLEOTIDE SEQUENCE [LARGE SCALE GENOMIC DNA]</scope>
</reference>
<evidence type="ECO:0000313" key="2">
    <source>
        <dbReference type="Proteomes" id="UP000325424"/>
    </source>
</evidence>
<gene>
    <name evidence="1" type="ORF">CPT_Moby_223</name>
</gene>
<sequence length="75" mass="8744">MKFLSFVSTTTEGRREVHIVKDKGAEKETKKVVRNMHKGVKFSKTEERVIDPLDLWRVEGLPVPQFSYRKKKTPA</sequence>
<name>A0A5P8PMI0_9CAUD</name>
<protein>
    <submittedName>
        <fullName evidence="1">Uncharacterized protein</fullName>
    </submittedName>
</protein>
<proteinExistence type="predicted"/>
<dbReference type="Proteomes" id="UP000325424">
    <property type="component" value="Segment"/>
</dbReference>
<keyword evidence="2" id="KW-1185">Reference proteome</keyword>